<proteinExistence type="predicted"/>
<name>A0A8S1DX55_9INSE</name>
<reference evidence="1 2" key="1">
    <citation type="submission" date="2020-04" db="EMBL/GenBank/DDBJ databases">
        <authorList>
            <person name="Alioto T."/>
            <person name="Alioto T."/>
            <person name="Gomez Garrido J."/>
        </authorList>
    </citation>
    <scope>NUCLEOTIDE SEQUENCE [LARGE SCALE GENOMIC DNA]</scope>
</reference>
<accession>A0A8S1DX55</accession>
<gene>
    <name evidence="1" type="ORF">CLODIP_2_CD03862</name>
</gene>
<evidence type="ECO:0000313" key="1">
    <source>
        <dbReference type="EMBL" id="CAB3385701.1"/>
    </source>
</evidence>
<dbReference type="Proteomes" id="UP000494165">
    <property type="component" value="Unassembled WGS sequence"/>
</dbReference>
<protein>
    <submittedName>
        <fullName evidence="1">Uncharacterized protein</fullName>
    </submittedName>
</protein>
<sequence>MAEKYGTSSTSLQVTSANCLLEALELDRIIARLRPCSFERPLNVSSLAGLSRSKRENLIRRLARVKCNVEPENKIPRSRLIEAMTALVQQPIDRIDFMTPTAGVTDPTFQAFIEKAAASSSHCLKTLNFNLIDTNFWFSRVRACRRFANLQELRVPSFLFKREDFDIVTTEFANLVVLQCNLHDTLTPGSVERMLRRLENIRNFTFDVVKEGEYFWIPNSRGDDERCFPYSRLLAQNLPFLSIIGCDLTTSAQPQRVYPERETRMCHVLDEQIAESLKGASGLKHVVVQRRMHPRQAEWHSESAESLCVVGLLSEDEWKPLSRLRKIKFLYTIDCCPAGKMATRVLATLQHCEHIQKYFIGEDASPDIRLFMTVNPLPDVLDGILELHFFDLPENLNRIVEVMTAPNLERIHITFKNLQESSLKCLKDATRALQLRHDVAPRLKIFLGQIIGKFEPDDEDVLAEFFGVVCNKGRSLKRFQIFNSNSPTPVSPTDQRLSPRQF</sequence>
<evidence type="ECO:0000313" key="2">
    <source>
        <dbReference type="Proteomes" id="UP000494165"/>
    </source>
</evidence>
<dbReference type="AlphaFoldDB" id="A0A8S1DX55"/>
<keyword evidence="2" id="KW-1185">Reference proteome</keyword>
<comment type="caution">
    <text evidence="1">The sequence shown here is derived from an EMBL/GenBank/DDBJ whole genome shotgun (WGS) entry which is preliminary data.</text>
</comment>
<organism evidence="1 2">
    <name type="scientific">Cloeon dipterum</name>
    <dbReference type="NCBI Taxonomy" id="197152"/>
    <lineage>
        <taxon>Eukaryota</taxon>
        <taxon>Metazoa</taxon>
        <taxon>Ecdysozoa</taxon>
        <taxon>Arthropoda</taxon>
        <taxon>Hexapoda</taxon>
        <taxon>Insecta</taxon>
        <taxon>Pterygota</taxon>
        <taxon>Palaeoptera</taxon>
        <taxon>Ephemeroptera</taxon>
        <taxon>Pisciforma</taxon>
        <taxon>Baetidae</taxon>
        <taxon>Cloeon</taxon>
    </lineage>
</organism>
<dbReference type="EMBL" id="CADEPI010000428">
    <property type="protein sequence ID" value="CAB3385701.1"/>
    <property type="molecule type" value="Genomic_DNA"/>
</dbReference>